<sequence>MAVVLDLYPRAVVGWAMAERMTRELVIAALTPAIWRRRPGRVHSDRGSQYASGDYHEVLELHGFLCGMSRKGDGKLRPLAEGRTGQ</sequence>
<dbReference type="AlphaFoldDB" id="A0A858Q817"/>
<dbReference type="Pfam" id="PF00665">
    <property type="entry name" value="rve"/>
    <property type="match status" value="1"/>
</dbReference>
<dbReference type="Gene3D" id="3.30.420.10">
    <property type="entry name" value="Ribonuclease H-like superfamily/Ribonuclease H"/>
    <property type="match status" value="1"/>
</dbReference>
<dbReference type="SUPFAM" id="SSF53098">
    <property type="entry name" value="Ribonuclease H-like"/>
    <property type="match status" value="1"/>
</dbReference>
<proteinExistence type="predicted"/>
<accession>A0A858Q817</accession>
<dbReference type="InterPro" id="IPR012337">
    <property type="entry name" value="RNaseH-like_sf"/>
</dbReference>
<name>A0A858Q817_9GAMM</name>
<dbReference type="InterPro" id="IPR001584">
    <property type="entry name" value="Integrase_cat-core"/>
</dbReference>
<feature type="domain" description="Integrase catalytic" evidence="1">
    <location>
        <begin position="1"/>
        <end position="86"/>
    </location>
</feature>
<dbReference type="KEGG" id="metu:GNH96_08260"/>
<evidence type="ECO:0000313" key="2">
    <source>
        <dbReference type="EMBL" id="QJD29963.1"/>
    </source>
</evidence>
<dbReference type="InterPro" id="IPR036397">
    <property type="entry name" value="RNaseH_sf"/>
</dbReference>
<evidence type="ECO:0000313" key="3">
    <source>
        <dbReference type="Proteomes" id="UP000503004"/>
    </source>
</evidence>
<dbReference type="PANTHER" id="PTHR46889:SF4">
    <property type="entry name" value="TRANSPOSASE INSO FOR INSERTION SEQUENCE ELEMENT IS911B-RELATED"/>
    <property type="match status" value="1"/>
</dbReference>
<gene>
    <name evidence="2" type="ORF">GNH96_08260</name>
</gene>
<dbReference type="PANTHER" id="PTHR46889">
    <property type="entry name" value="TRANSPOSASE INSF FOR INSERTION SEQUENCE IS3B-RELATED"/>
    <property type="match status" value="1"/>
</dbReference>
<protein>
    <submittedName>
        <fullName evidence="2">DDE-type integrase/transposase/recombinase</fullName>
    </submittedName>
</protein>
<dbReference type="PROSITE" id="PS50994">
    <property type="entry name" value="INTEGRASE"/>
    <property type="match status" value="1"/>
</dbReference>
<dbReference type="GO" id="GO:0003676">
    <property type="term" value="F:nucleic acid binding"/>
    <property type="evidence" value="ECO:0007669"/>
    <property type="project" value="InterPro"/>
</dbReference>
<dbReference type="GO" id="GO:0015074">
    <property type="term" value="P:DNA integration"/>
    <property type="evidence" value="ECO:0007669"/>
    <property type="project" value="InterPro"/>
</dbReference>
<dbReference type="Proteomes" id="UP000503004">
    <property type="component" value="Chromosome"/>
</dbReference>
<dbReference type="EMBL" id="CP046565">
    <property type="protein sequence ID" value="QJD29963.1"/>
    <property type="molecule type" value="Genomic_DNA"/>
</dbReference>
<evidence type="ECO:0000259" key="1">
    <source>
        <dbReference type="PROSITE" id="PS50994"/>
    </source>
</evidence>
<organism evidence="2 3">
    <name type="scientific">Methylococcus geothermalis</name>
    <dbReference type="NCBI Taxonomy" id="2681310"/>
    <lineage>
        <taxon>Bacteria</taxon>
        <taxon>Pseudomonadati</taxon>
        <taxon>Pseudomonadota</taxon>
        <taxon>Gammaproteobacteria</taxon>
        <taxon>Methylococcales</taxon>
        <taxon>Methylococcaceae</taxon>
        <taxon>Methylococcus</taxon>
    </lineage>
</organism>
<keyword evidence="3" id="KW-1185">Reference proteome</keyword>
<dbReference type="InterPro" id="IPR050900">
    <property type="entry name" value="Transposase_IS3/IS150/IS904"/>
</dbReference>
<reference evidence="3" key="1">
    <citation type="submission" date="2019-12" db="EMBL/GenBank/DDBJ databases">
        <authorList>
            <person name="Awala S.I."/>
            <person name="Rhee S.K."/>
        </authorList>
    </citation>
    <scope>NUCLEOTIDE SEQUENCE [LARGE SCALE GENOMIC DNA]</scope>
    <source>
        <strain evidence="3">IM1</strain>
    </source>
</reference>